<reference evidence="2" key="1">
    <citation type="submission" date="2021-08" db="EMBL/GenBank/DDBJ databases">
        <authorList>
            <person name="Misof B."/>
            <person name="Oliver O."/>
            <person name="Podsiadlowski L."/>
            <person name="Donath A."/>
            <person name="Peters R."/>
            <person name="Mayer C."/>
            <person name="Rust J."/>
            <person name="Gunkel S."/>
            <person name="Lesny P."/>
            <person name="Martin S."/>
            <person name="Oeyen J.P."/>
            <person name="Petersen M."/>
            <person name="Panagiotis P."/>
            <person name="Wilbrandt J."/>
            <person name="Tanja T."/>
        </authorList>
    </citation>
    <scope>NUCLEOTIDE SEQUENCE</scope>
    <source>
        <strain evidence="2">GBR_01_08_01A</strain>
        <tissue evidence="2">Thorax + abdomen</tissue>
    </source>
</reference>
<name>A0AAD9RVV3_9HYME</name>
<dbReference type="GO" id="GO:0018812">
    <property type="term" value="F:3-hydroxyacyl-CoA dehydratase activity"/>
    <property type="evidence" value="ECO:0007669"/>
    <property type="project" value="UniProtKB-ARBA"/>
</dbReference>
<evidence type="ECO:0000313" key="2">
    <source>
        <dbReference type="EMBL" id="KAK2586615.1"/>
    </source>
</evidence>
<dbReference type="PANTHER" id="PTHR43437">
    <property type="entry name" value="HYDROXYACYL-THIOESTER DEHYDRATASE TYPE 2, MITOCHONDRIAL-RELATED"/>
    <property type="match status" value="1"/>
</dbReference>
<sequence>MLRVSILYHIVKKYFSKTPTETCSTGAFKGLKKGDQVSIFKTITNSDVLDFARLTKDYNPIHINSTKNIVHGALLNGLVSGVLGTKLPGPGTIVAEQILKFPNPCYVGDTVEIIVQIISVRKIVKCEYNLIANEDRIVLKGEAKLIIQTDKNNLK</sequence>
<dbReference type="GO" id="GO:0005739">
    <property type="term" value="C:mitochondrion"/>
    <property type="evidence" value="ECO:0007669"/>
    <property type="project" value="TreeGrafter"/>
</dbReference>
<dbReference type="Proteomes" id="UP001258017">
    <property type="component" value="Unassembled WGS sequence"/>
</dbReference>
<accession>A0AAD9RVV3</accession>
<evidence type="ECO:0000313" key="3">
    <source>
        <dbReference type="Proteomes" id="UP001258017"/>
    </source>
</evidence>
<dbReference type="PANTHER" id="PTHR43437:SF3">
    <property type="entry name" value="HYDROXYACYL-THIOESTER DEHYDRATASE TYPE 2, MITOCHONDRIAL"/>
    <property type="match status" value="1"/>
</dbReference>
<dbReference type="InterPro" id="IPR050965">
    <property type="entry name" value="UPF0336/Enoyl-CoA_hydratase"/>
</dbReference>
<feature type="domain" description="MaoC-like" evidence="1">
    <location>
        <begin position="41"/>
        <end position="122"/>
    </location>
</feature>
<dbReference type="AlphaFoldDB" id="A0AAD9RVV3"/>
<evidence type="ECO:0000259" key="1">
    <source>
        <dbReference type="Pfam" id="PF01575"/>
    </source>
</evidence>
<dbReference type="SUPFAM" id="SSF54637">
    <property type="entry name" value="Thioesterase/thiol ester dehydrase-isomerase"/>
    <property type="match status" value="1"/>
</dbReference>
<dbReference type="InterPro" id="IPR029069">
    <property type="entry name" value="HotDog_dom_sf"/>
</dbReference>
<dbReference type="Gene3D" id="3.10.129.10">
    <property type="entry name" value="Hotdog Thioesterase"/>
    <property type="match status" value="1"/>
</dbReference>
<dbReference type="InterPro" id="IPR002539">
    <property type="entry name" value="MaoC-like_dom"/>
</dbReference>
<keyword evidence="3" id="KW-1185">Reference proteome</keyword>
<dbReference type="Pfam" id="PF01575">
    <property type="entry name" value="MaoC_dehydratas"/>
    <property type="match status" value="1"/>
</dbReference>
<comment type="caution">
    <text evidence="2">The sequence shown here is derived from an EMBL/GenBank/DDBJ whole genome shotgun (WGS) entry which is preliminary data.</text>
</comment>
<dbReference type="EMBL" id="JAIFRP010000012">
    <property type="protein sequence ID" value="KAK2586615.1"/>
    <property type="molecule type" value="Genomic_DNA"/>
</dbReference>
<proteinExistence type="predicted"/>
<gene>
    <name evidence="2" type="ORF">KPH14_011488</name>
</gene>
<dbReference type="GO" id="GO:0006633">
    <property type="term" value="P:fatty acid biosynthetic process"/>
    <property type="evidence" value="ECO:0007669"/>
    <property type="project" value="TreeGrafter"/>
</dbReference>
<reference evidence="2" key="2">
    <citation type="journal article" date="2023" name="Commun. Biol.">
        <title>Intrasexual cuticular hydrocarbon dimorphism in a wasp sheds light on hydrocarbon biosynthesis genes in Hymenoptera.</title>
        <authorList>
            <person name="Moris V.C."/>
            <person name="Podsiadlowski L."/>
            <person name="Martin S."/>
            <person name="Oeyen J.P."/>
            <person name="Donath A."/>
            <person name="Petersen M."/>
            <person name="Wilbrandt J."/>
            <person name="Misof B."/>
            <person name="Liedtke D."/>
            <person name="Thamm M."/>
            <person name="Scheiner R."/>
            <person name="Schmitt T."/>
            <person name="Niehuis O."/>
        </authorList>
    </citation>
    <scope>NUCLEOTIDE SEQUENCE</scope>
    <source>
        <strain evidence="2">GBR_01_08_01A</strain>
    </source>
</reference>
<dbReference type="GO" id="GO:0019171">
    <property type="term" value="F:(3R)-hydroxyacyl-[acyl-carrier-protein] dehydratase activity"/>
    <property type="evidence" value="ECO:0007669"/>
    <property type="project" value="TreeGrafter"/>
</dbReference>
<protein>
    <recommendedName>
        <fullName evidence="1">MaoC-like domain-containing protein</fullName>
    </recommendedName>
</protein>
<organism evidence="2 3">
    <name type="scientific">Odynerus spinipes</name>
    <dbReference type="NCBI Taxonomy" id="1348599"/>
    <lineage>
        <taxon>Eukaryota</taxon>
        <taxon>Metazoa</taxon>
        <taxon>Ecdysozoa</taxon>
        <taxon>Arthropoda</taxon>
        <taxon>Hexapoda</taxon>
        <taxon>Insecta</taxon>
        <taxon>Pterygota</taxon>
        <taxon>Neoptera</taxon>
        <taxon>Endopterygota</taxon>
        <taxon>Hymenoptera</taxon>
        <taxon>Apocrita</taxon>
        <taxon>Aculeata</taxon>
        <taxon>Vespoidea</taxon>
        <taxon>Vespidae</taxon>
        <taxon>Eumeninae</taxon>
        <taxon>Odynerus</taxon>
    </lineage>
</organism>
<dbReference type="CDD" id="cd03449">
    <property type="entry name" value="R_hydratase"/>
    <property type="match status" value="1"/>
</dbReference>